<feature type="region of interest" description="Disordered" evidence="1">
    <location>
        <begin position="63"/>
        <end position="93"/>
    </location>
</feature>
<feature type="signal peptide" evidence="2">
    <location>
        <begin position="1"/>
        <end position="31"/>
    </location>
</feature>
<gene>
    <name evidence="3" type="ORF">ADK75_00650</name>
</gene>
<evidence type="ECO:0000313" key="4">
    <source>
        <dbReference type="Proteomes" id="UP000037084"/>
    </source>
</evidence>
<proteinExistence type="predicted"/>
<dbReference type="Proteomes" id="UP000037084">
    <property type="component" value="Unassembled WGS sequence"/>
</dbReference>
<evidence type="ECO:0000313" key="3">
    <source>
        <dbReference type="EMBL" id="KOG57948.1"/>
    </source>
</evidence>
<feature type="compositionally biased region" description="Polar residues" evidence="1">
    <location>
        <begin position="84"/>
        <end position="93"/>
    </location>
</feature>
<dbReference type="EMBL" id="LGUV01000001">
    <property type="protein sequence ID" value="KOG57948.1"/>
    <property type="molecule type" value="Genomic_DNA"/>
</dbReference>
<feature type="chain" id="PRO_5005588099" description="5'-nucleotidase" evidence="2">
    <location>
        <begin position="32"/>
        <end position="93"/>
    </location>
</feature>
<evidence type="ECO:0000256" key="2">
    <source>
        <dbReference type="SAM" id="SignalP"/>
    </source>
</evidence>
<dbReference type="PATRIC" id="fig|1961.12.peg.139"/>
<comment type="caution">
    <text evidence="3">The sequence shown here is derived from an EMBL/GenBank/DDBJ whole genome shotgun (WGS) entry which is preliminary data.</text>
</comment>
<dbReference type="RefSeq" id="WP_030383725.1">
    <property type="nucleotide sequence ID" value="NZ_LGUV01000001.1"/>
</dbReference>
<sequence>MRTKPTMYKRMLRSVLAIVFSAVAVFGAVSAVESDAGSARDGQGTSLTSTEFDTGWTTAPVGKYADTGWTSGRLSGGGKDDTGWTETPVTVSA</sequence>
<keyword evidence="2" id="KW-0732">Signal</keyword>
<reference evidence="4" key="1">
    <citation type="submission" date="2015-07" db="EMBL/GenBank/DDBJ databases">
        <authorList>
            <consortium name="Consortium for Microbial Forensics and Genomics (microFORGE)"/>
            <person name="Knight B.M."/>
            <person name="Roberts D.P."/>
            <person name="Lin D."/>
            <person name="Hari K."/>
            <person name="Fletcher J."/>
            <person name="Melcher U."/>
            <person name="Blagden T."/>
            <person name="Winegar R.A."/>
        </authorList>
    </citation>
    <scope>NUCLEOTIDE SEQUENCE [LARGE SCALE GENOMIC DNA]</scope>
    <source>
        <strain evidence="4">NRRL B-1447</strain>
    </source>
</reference>
<accession>A0A0L8N5Q0</accession>
<organism evidence="3 4">
    <name type="scientific">Streptomyces virginiae</name>
    <name type="common">Streptomyces cinnamonensis</name>
    <dbReference type="NCBI Taxonomy" id="1961"/>
    <lineage>
        <taxon>Bacteria</taxon>
        <taxon>Bacillati</taxon>
        <taxon>Actinomycetota</taxon>
        <taxon>Actinomycetes</taxon>
        <taxon>Kitasatosporales</taxon>
        <taxon>Streptomycetaceae</taxon>
        <taxon>Streptomyces</taxon>
    </lineage>
</organism>
<evidence type="ECO:0008006" key="5">
    <source>
        <dbReference type="Google" id="ProtNLM"/>
    </source>
</evidence>
<dbReference type="AlphaFoldDB" id="A0A0L8N5Q0"/>
<name>A0A0L8N5Q0_STRVG</name>
<dbReference type="OrthoDB" id="4248599at2"/>
<protein>
    <recommendedName>
        <fullName evidence="5">5'-nucleotidase</fullName>
    </recommendedName>
</protein>
<evidence type="ECO:0000256" key="1">
    <source>
        <dbReference type="SAM" id="MobiDB-lite"/>
    </source>
</evidence>